<gene>
    <name evidence="10" type="ORF">ABA45_13130</name>
</gene>
<feature type="transmembrane region" description="Helical" evidence="9">
    <location>
        <begin position="343"/>
        <end position="363"/>
    </location>
</feature>
<comment type="subcellular location">
    <subcellularLocation>
        <location evidence="1 8">Cell membrane</location>
        <topology evidence="1 8">Multi-pass membrane protein</topology>
    </subcellularLocation>
</comment>
<feature type="transmembrane region" description="Helical" evidence="9">
    <location>
        <begin position="95"/>
        <end position="117"/>
    </location>
</feature>
<feature type="transmembrane region" description="Helical" evidence="9">
    <location>
        <begin position="129"/>
        <end position="148"/>
    </location>
</feature>
<evidence type="ECO:0000256" key="6">
    <source>
        <dbReference type="ARBA" id="ARBA00022989"/>
    </source>
</evidence>
<evidence type="ECO:0000256" key="3">
    <source>
        <dbReference type="ARBA" id="ARBA00022448"/>
    </source>
</evidence>
<dbReference type="InterPro" id="IPR006043">
    <property type="entry name" value="NCS2"/>
</dbReference>
<comment type="similarity">
    <text evidence="2 8">Belongs to the nucleobase:cation symporter-2 (NCS2) (TC 2.A.40) family. Azg-like subfamily.</text>
</comment>
<reference evidence="10 11" key="1">
    <citation type="submission" date="2015-05" db="EMBL/GenBank/DDBJ databases">
        <title>Complete genome of Marinobacter psychrophilus strain 20041T isolated from sea-ice of the Canadian Basin.</title>
        <authorList>
            <person name="Song L."/>
            <person name="Ren L."/>
            <person name="Yu Y."/>
            <person name="Wang X."/>
        </authorList>
    </citation>
    <scope>NUCLEOTIDE SEQUENCE [LARGE SCALE GENOMIC DNA]</scope>
    <source>
        <strain evidence="10 11">20041</strain>
    </source>
</reference>
<dbReference type="InterPro" id="IPR026033">
    <property type="entry name" value="Azg-like_bact_archaea"/>
</dbReference>
<feature type="transmembrane region" description="Helical" evidence="9">
    <location>
        <begin position="233"/>
        <end position="253"/>
    </location>
</feature>
<dbReference type="Pfam" id="PF00860">
    <property type="entry name" value="Xan_ur_permease"/>
    <property type="match status" value="1"/>
</dbReference>
<sequence>MLERLFKLKAHGTNVRKEVVAGITTFLTMAYIIVVNPSILSSTGMDFGAVFVATCLAAVVGTLIMGLWANYPIALAPGMGLNAFFSFTVVGSMGYTWQVALGAVFLSGLIFFALSIFKVREWIINSIPLSLRFGISAGIGFFLALIALKNAGIVVDNPATLVGMGDVKAAESLLFFSGFILICALSFRRVTGAVMIGIIAVTLVALATGMIEYNGLFSAPPSLAPTFMQLDLAGAFNVGMISVIFAFLFVDLFDTSGTLIGAAQRGGLLDENGKLPRLGRALMSDSVATMSGAVLGTSTTTSYVESTAGIAAGGRTGLTAVVVAGLFAACLVLAPLASIVPAYATAPALLYVAVLMASSLKLIDWDDVTDAAPAVVTALMMPLTFSIANGIALGFVTYAVLKALSGRWSDLNLSVVVIALVFILKFIFLDVA</sequence>
<protein>
    <submittedName>
        <fullName evidence="10">Guanine permease</fullName>
    </submittedName>
</protein>
<evidence type="ECO:0000256" key="8">
    <source>
        <dbReference type="PIRNR" id="PIRNR005353"/>
    </source>
</evidence>
<feature type="transmembrane region" description="Helical" evidence="9">
    <location>
        <begin position="168"/>
        <end position="187"/>
    </location>
</feature>
<accession>A0A0H4IE50</accession>
<feature type="transmembrane region" description="Helical" evidence="9">
    <location>
        <begin position="20"/>
        <end position="40"/>
    </location>
</feature>
<dbReference type="PATRIC" id="fig|330734.3.peg.2749"/>
<evidence type="ECO:0000256" key="2">
    <source>
        <dbReference type="ARBA" id="ARBA00005697"/>
    </source>
</evidence>
<keyword evidence="4 8" id="KW-1003">Cell membrane</keyword>
<feature type="transmembrane region" description="Helical" evidence="9">
    <location>
        <begin position="318"/>
        <end position="337"/>
    </location>
</feature>
<dbReference type="Proteomes" id="UP000036406">
    <property type="component" value="Chromosome"/>
</dbReference>
<keyword evidence="6 8" id="KW-1133">Transmembrane helix</keyword>
<dbReference type="PIRSF" id="PIRSF005353">
    <property type="entry name" value="PbuG"/>
    <property type="match status" value="1"/>
</dbReference>
<feature type="transmembrane region" description="Helical" evidence="9">
    <location>
        <begin position="194"/>
        <end position="213"/>
    </location>
</feature>
<evidence type="ECO:0000256" key="5">
    <source>
        <dbReference type="ARBA" id="ARBA00022692"/>
    </source>
</evidence>
<name>A0A0H4IE50_9GAMM</name>
<dbReference type="PANTHER" id="PTHR43337">
    <property type="entry name" value="XANTHINE/URACIL PERMEASE C887.17-RELATED"/>
    <property type="match status" value="1"/>
</dbReference>
<dbReference type="AlphaFoldDB" id="A0A0H4IE50"/>
<proteinExistence type="inferred from homology"/>
<keyword evidence="11" id="KW-1185">Reference proteome</keyword>
<evidence type="ECO:0000256" key="4">
    <source>
        <dbReference type="ARBA" id="ARBA00022475"/>
    </source>
</evidence>
<dbReference type="PANTHER" id="PTHR43337:SF1">
    <property type="entry name" value="XANTHINE_URACIL PERMEASE C887.17-RELATED"/>
    <property type="match status" value="1"/>
</dbReference>
<dbReference type="RefSeq" id="WP_048386784.1">
    <property type="nucleotide sequence ID" value="NZ_CP011494.1"/>
</dbReference>
<evidence type="ECO:0000313" key="10">
    <source>
        <dbReference type="EMBL" id="AKO53242.1"/>
    </source>
</evidence>
<dbReference type="STRING" id="330734.ABA45_13130"/>
<dbReference type="EMBL" id="CP011494">
    <property type="protein sequence ID" value="AKO53242.1"/>
    <property type="molecule type" value="Genomic_DNA"/>
</dbReference>
<evidence type="ECO:0000256" key="9">
    <source>
        <dbReference type="SAM" id="Phobius"/>
    </source>
</evidence>
<dbReference type="KEGG" id="mpq:ABA45_13130"/>
<feature type="transmembrane region" description="Helical" evidence="9">
    <location>
        <begin position="413"/>
        <end position="431"/>
    </location>
</feature>
<keyword evidence="3 8" id="KW-0813">Transport</keyword>
<evidence type="ECO:0000313" key="11">
    <source>
        <dbReference type="Proteomes" id="UP000036406"/>
    </source>
</evidence>
<dbReference type="GO" id="GO:0005886">
    <property type="term" value="C:plasma membrane"/>
    <property type="evidence" value="ECO:0007669"/>
    <property type="project" value="UniProtKB-SubCell"/>
</dbReference>
<evidence type="ECO:0000256" key="1">
    <source>
        <dbReference type="ARBA" id="ARBA00004651"/>
    </source>
</evidence>
<evidence type="ECO:0000256" key="7">
    <source>
        <dbReference type="ARBA" id="ARBA00023136"/>
    </source>
</evidence>
<dbReference type="GO" id="GO:0015207">
    <property type="term" value="F:adenine transmembrane transporter activity"/>
    <property type="evidence" value="ECO:0007669"/>
    <property type="project" value="TreeGrafter"/>
</dbReference>
<organism evidence="10 11">
    <name type="scientific">Marinobacter psychrophilus</name>
    <dbReference type="NCBI Taxonomy" id="330734"/>
    <lineage>
        <taxon>Bacteria</taxon>
        <taxon>Pseudomonadati</taxon>
        <taxon>Pseudomonadota</taxon>
        <taxon>Gammaproteobacteria</taxon>
        <taxon>Pseudomonadales</taxon>
        <taxon>Marinobacteraceae</taxon>
        <taxon>Marinobacter</taxon>
    </lineage>
</organism>
<feature type="transmembrane region" description="Helical" evidence="9">
    <location>
        <begin position="375"/>
        <end position="401"/>
    </location>
</feature>
<feature type="transmembrane region" description="Helical" evidence="9">
    <location>
        <begin position="47"/>
        <end position="69"/>
    </location>
</feature>
<keyword evidence="5 8" id="KW-0812">Transmembrane</keyword>
<dbReference type="InterPro" id="IPR045018">
    <property type="entry name" value="Azg-like"/>
</dbReference>
<keyword evidence="7 8" id="KW-0472">Membrane</keyword>